<evidence type="ECO:0000313" key="1">
    <source>
        <dbReference type="EMBL" id="CCX05107.1"/>
    </source>
</evidence>
<dbReference type="STRING" id="1076935.U4KV75"/>
<dbReference type="EMBL" id="HF935234">
    <property type="protein sequence ID" value="CCX05107.1"/>
    <property type="molecule type" value="Genomic_DNA"/>
</dbReference>
<reference evidence="1 2" key="1">
    <citation type="journal article" date="2013" name="PLoS Genet.">
        <title>The genome and development-dependent transcriptomes of Pyronema confluens: a window into fungal evolution.</title>
        <authorList>
            <person name="Traeger S."/>
            <person name="Altegoer F."/>
            <person name="Freitag M."/>
            <person name="Gabaldon T."/>
            <person name="Kempken F."/>
            <person name="Kumar A."/>
            <person name="Marcet-Houben M."/>
            <person name="Poggeler S."/>
            <person name="Stajich J.E."/>
            <person name="Nowrousian M."/>
        </authorList>
    </citation>
    <scope>NUCLEOTIDE SEQUENCE [LARGE SCALE GENOMIC DNA]</scope>
    <source>
        <strain evidence="2">CBS 100304</strain>
        <tissue evidence="1">Vegetative mycelium</tissue>
    </source>
</reference>
<proteinExistence type="predicted"/>
<dbReference type="OrthoDB" id="2163491at2759"/>
<dbReference type="Proteomes" id="UP000018144">
    <property type="component" value="Unassembled WGS sequence"/>
</dbReference>
<sequence>MLSHSGHQKTPHPGISNPTVLDALAVKVKCISLGNVSPLNYAQATDCITFQARSRCCPETRVYAKRVKAIVPHVPITQADKPESIGSPRIWAEMRQELCEAFPFFGSYQGGLYCHNDVARGVLLVSVVWDRDVCGDRVIITHSCGKSTQNAETGIRLLAEDQRMDDTRIKALRNNLVCKFPIAMMVGDKCSSIQTRVPHRYNVLDWFKVTHF</sequence>
<dbReference type="AlphaFoldDB" id="U4KV75"/>
<evidence type="ECO:0000313" key="2">
    <source>
        <dbReference type="Proteomes" id="UP000018144"/>
    </source>
</evidence>
<name>U4KV75_PYROM</name>
<keyword evidence="2" id="KW-1185">Reference proteome</keyword>
<gene>
    <name evidence="1" type="ORF">PCON_04694</name>
</gene>
<organism evidence="1 2">
    <name type="scientific">Pyronema omphalodes (strain CBS 100304)</name>
    <name type="common">Pyronema confluens</name>
    <dbReference type="NCBI Taxonomy" id="1076935"/>
    <lineage>
        <taxon>Eukaryota</taxon>
        <taxon>Fungi</taxon>
        <taxon>Dikarya</taxon>
        <taxon>Ascomycota</taxon>
        <taxon>Pezizomycotina</taxon>
        <taxon>Pezizomycetes</taxon>
        <taxon>Pezizales</taxon>
        <taxon>Pyronemataceae</taxon>
        <taxon>Pyronema</taxon>
    </lineage>
</organism>
<protein>
    <submittedName>
        <fullName evidence="1">Uncharacterized protein</fullName>
    </submittedName>
</protein>
<accession>U4KV75</accession>